<dbReference type="Gene3D" id="1.10.10.10">
    <property type="entry name" value="Winged helix-like DNA-binding domain superfamily/Winged helix DNA-binding domain"/>
    <property type="match status" value="1"/>
</dbReference>
<dbReference type="PRINTS" id="PR00039">
    <property type="entry name" value="HTHLYSR"/>
</dbReference>
<feature type="domain" description="HTH lysR-type" evidence="5">
    <location>
        <begin position="1"/>
        <end position="58"/>
    </location>
</feature>
<dbReference type="SUPFAM" id="SSF46785">
    <property type="entry name" value="Winged helix' DNA-binding domain"/>
    <property type="match status" value="1"/>
</dbReference>
<accession>A0A9D1YC28</accession>
<dbReference type="InterPro" id="IPR036390">
    <property type="entry name" value="WH_DNA-bd_sf"/>
</dbReference>
<dbReference type="GO" id="GO:0003677">
    <property type="term" value="F:DNA binding"/>
    <property type="evidence" value="ECO:0007669"/>
    <property type="project" value="UniProtKB-KW"/>
</dbReference>
<keyword evidence="2" id="KW-0805">Transcription regulation</keyword>
<dbReference type="Pfam" id="PF03466">
    <property type="entry name" value="LysR_substrate"/>
    <property type="match status" value="1"/>
</dbReference>
<dbReference type="EMBL" id="DXDU01000027">
    <property type="protein sequence ID" value="HIY25942.1"/>
    <property type="molecule type" value="Genomic_DNA"/>
</dbReference>
<evidence type="ECO:0000259" key="5">
    <source>
        <dbReference type="PROSITE" id="PS50931"/>
    </source>
</evidence>
<reference evidence="6" key="2">
    <citation type="submission" date="2021-04" db="EMBL/GenBank/DDBJ databases">
        <authorList>
            <person name="Gilroy R."/>
        </authorList>
    </citation>
    <scope>NUCLEOTIDE SEQUENCE</scope>
    <source>
        <strain evidence="6">1282</strain>
    </source>
</reference>
<organism evidence="6 7">
    <name type="scientific">Candidatus Acutalibacter pullistercoris</name>
    <dbReference type="NCBI Taxonomy" id="2838418"/>
    <lineage>
        <taxon>Bacteria</taxon>
        <taxon>Bacillati</taxon>
        <taxon>Bacillota</taxon>
        <taxon>Clostridia</taxon>
        <taxon>Eubacteriales</taxon>
        <taxon>Acutalibacteraceae</taxon>
        <taxon>Acutalibacter</taxon>
    </lineage>
</organism>
<dbReference type="GO" id="GO:0032993">
    <property type="term" value="C:protein-DNA complex"/>
    <property type="evidence" value="ECO:0007669"/>
    <property type="project" value="TreeGrafter"/>
</dbReference>
<evidence type="ECO:0000256" key="4">
    <source>
        <dbReference type="ARBA" id="ARBA00023163"/>
    </source>
</evidence>
<name>A0A9D1YC28_9FIRM</name>
<dbReference type="InterPro" id="IPR036388">
    <property type="entry name" value="WH-like_DNA-bd_sf"/>
</dbReference>
<dbReference type="Proteomes" id="UP000823915">
    <property type="component" value="Unassembled WGS sequence"/>
</dbReference>
<evidence type="ECO:0000313" key="6">
    <source>
        <dbReference type="EMBL" id="HIY25942.1"/>
    </source>
</evidence>
<evidence type="ECO:0000256" key="2">
    <source>
        <dbReference type="ARBA" id="ARBA00023015"/>
    </source>
</evidence>
<evidence type="ECO:0000256" key="1">
    <source>
        <dbReference type="ARBA" id="ARBA00009437"/>
    </source>
</evidence>
<keyword evidence="3" id="KW-0238">DNA-binding</keyword>
<dbReference type="GO" id="GO:0003700">
    <property type="term" value="F:DNA-binding transcription factor activity"/>
    <property type="evidence" value="ECO:0007669"/>
    <property type="project" value="InterPro"/>
</dbReference>
<comment type="caution">
    <text evidence="6">The sequence shown here is derived from an EMBL/GenBank/DDBJ whole genome shotgun (WGS) entry which is preliminary data.</text>
</comment>
<dbReference type="FunFam" id="1.10.10.10:FF:000001">
    <property type="entry name" value="LysR family transcriptional regulator"/>
    <property type="match status" value="1"/>
</dbReference>
<proteinExistence type="inferred from homology"/>
<dbReference type="InterPro" id="IPR005119">
    <property type="entry name" value="LysR_subst-bd"/>
</dbReference>
<dbReference type="PANTHER" id="PTHR30346:SF28">
    <property type="entry name" value="HTH-TYPE TRANSCRIPTIONAL REGULATOR CYNR"/>
    <property type="match status" value="1"/>
</dbReference>
<gene>
    <name evidence="6" type="ORF">H9838_02060</name>
</gene>
<protein>
    <submittedName>
        <fullName evidence="6">LysR family transcriptional regulator</fullName>
    </submittedName>
</protein>
<comment type="similarity">
    <text evidence="1">Belongs to the LysR transcriptional regulatory family.</text>
</comment>
<evidence type="ECO:0000313" key="7">
    <source>
        <dbReference type="Proteomes" id="UP000823915"/>
    </source>
</evidence>
<dbReference type="Pfam" id="PF00126">
    <property type="entry name" value="HTH_1"/>
    <property type="match status" value="1"/>
</dbReference>
<dbReference type="SUPFAM" id="SSF53850">
    <property type="entry name" value="Periplasmic binding protein-like II"/>
    <property type="match status" value="1"/>
</dbReference>
<dbReference type="PROSITE" id="PS50931">
    <property type="entry name" value="HTH_LYSR"/>
    <property type="match status" value="1"/>
</dbReference>
<dbReference type="InterPro" id="IPR000847">
    <property type="entry name" value="LysR_HTH_N"/>
</dbReference>
<sequence>MELRQIRYYIEVVDQGSFTQAAEACFISQSAISQQVKALEEELGLPLLLRQGRSFSLTPAGDYFYRKAKAWQGGLEDIVKETQRRADWGERVLRVGFACNYAGRELYQTIAAFAQQCPQTVVQVVTGTHEELYDLLRFDGVDVKINEQRRAFSQAYENLPLAYRPTVAEVCAHGSLHGRTFLSLEEARALPSILVTSPQQEEHERDYYHTTLGFGTRFLSAPTLEAARLLVAANRGILPLEGVEPGPSDDGTAWRVPLLQNGQPLRRLYCAIWKKENTHPSLPLFAELLQTAFSSQG</sequence>
<dbReference type="CDD" id="cd05466">
    <property type="entry name" value="PBP2_LTTR_substrate"/>
    <property type="match status" value="1"/>
</dbReference>
<dbReference type="AlphaFoldDB" id="A0A9D1YC28"/>
<dbReference type="PANTHER" id="PTHR30346">
    <property type="entry name" value="TRANSCRIPTIONAL DUAL REGULATOR HCAR-RELATED"/>
    <property type="match status" value="1"/>
</dbReference>
<keyword evidence="4" id="KW-0804">Transcription</keyword>
<evidence type="ECO:0000256" key="3">
    <source>
        <dbReference type="ARBA" id="ARBA00023125"/>
    </source>
</evidence>
<reference evidence="6" key="1">
    <citation type="journal article" date="2021" name="PeerJ">
        <title>Extensive microbial diversity within the chicken gut microbiome revealed by metagenomics and culture.</title>
        <authorList>
            <person name="Gilroy R."/>
            <person name="Ravi A."/>
            <person name="Getino M."/>
            <person name="Pursley I."/>
            <person name="Horton D.L."/>
            <person name="Alikhan N.F."/>
            <person name="Baker D."/>
            <person name="Gharbi K."/>
            <person name="Hall N."/>
            <person name="Watson M."/>
            <person name="Adriaenssens E.M."/>
            <person name="Foster-Nyarko E."/>
            <person name="Jarju S."/>
            <person name="Secka A."/>
            <person name="Antonio M."/>
            <person name="Oren A."/>
            <person name="Chaudhuri R.R."/>
            <person name="La Ragione R."/>
            <person name="Hildebrand F."/>
            <person name="Pallen M.J."/>
        </authorList>
    </citation>
    <scope>NUCLEOTIDE SEQUENCE</scope>
    <source>
        <strain evidence="6">1282</strain>
    </source>
</reference>
<dbReference type="Gene3D" id="3.40.190.10">
    <property type="entry name" value="Periplasmic binding protein-like II"/>
    <property type="match status" value="2"/>
</dbReference>